<name>A0A1I5RIB6_9ACTN</name>
<dbReference type="RefSeq" id="WP_177287851.1">
    <property type="nucleotide sequence ID" value="NZ_FOVH01000015.1"/>
</dbReference>
<accession>A0A1I5RIB6</accession>
<proteinExistence type="predicted"/>
<evidence type="ECO:0008006" key="3">
    <source>
        <dbReference type="Google" id="ProtNLM"/>
    </source>
</evidence>
<dbReference type="Gene3D" id="3.40.50.1820">
    <property type="entry name" value="alpha/beta hydrolase"/>
    <property type="match status" value="1"/>
</dbReference>
<sequence length="45" mass="4740">MTSPTTVPGSVEAAGVRPHVPSGCGHWTMIERTEDFLAAVRAFLG</sequence>
<gene>
    <name evidence="1" type="ORF">SAMN04489713_115114</name>
</gene>
<organism evidence="1 2">
    <name type="scientific">Actinomadura madurae</name>
    <dbReference type="NCBI Taxonomy" id="1993"/>
    <lineage>
        <taxon>Bacteria</taxon>
        <taxon>Bacillati</taxon>
        <taxon>Actinomycetota</taxon>
        <taxon>Actinomycetes</taxon>
        <taxon>Streptosporangiales</taxon>
        <taxon>Thermomonosporaceae</taxon>
        <taxon>Actinomadura</taxon>
    </lineage>
</organism>
<dbReference type="Proteomes" id="UP000183413">
    <property type="component" value="Unassembled WGS sequence"/>
</dbReference>
<evidence type="ECO:0000313" key="2">
    <source>
        <dbReference type="Proteomes" id="UP000183413"/>
    </source>
</evidence>
<evidence type="ECO:0000313" key="1">
    <source>
        <dbReference type="EMBL" id="SFP57686.1"/>
    </source>
</evidence>
<protein>
    <recommendedName>
        <fullName evidence="3">Alpha/beta hydrolase</fullName>
    </recommendedName>
</protein>
<dbReference type="AlphaFoldDB" id="A0A1I5RIB6"/>
<keyword evidence="2" id="KW-1185">Reference proteome</keyword>
<dbReference type="InParanoid" id="A0A1I5RIB6"/>
<dbReference type="EMBL" id="FOVH01000015">
    <property type="protein sequence ID" value="SFP57686.1"/>
    <property type="molecule type" value="Genomic_DNA"/>
</dbReference>
<dbReference type="SUPFAM" id="SSF53474">
    <property type="entry name" value="alpha/beta-Hydrolases"/>
    <property type="match status" value="1"/>
</dbReference>
<dbReference type="InterPro" id="IPR029058">
    <property type="entry name" value="AB_hydrolase_fold"/>
</dbReference>
<reference evidence="1 2" key="1">
    <citation type="submission" date="2016-10" db="EMBL/GenBank/DDBJ databases">
        <authorList>
            <person name="de Groot N.N."/>
        </authorList>
    </citation>
    <scope>NUCLEOTIDE SEQUENCE [LARGE SCALE GENOMIC DNA]</scope>
    <source>
        <strain evidence="1 2">DSM 43067</strain>
    </source>
</reference>